<evidence type="ECO:0000256" key="2">
    <source>
        <dbReference type="ARBA" id="ARBA00007432"/>
    </source>
</evidence>
<evidence type="ECO:0000313" key="11">
    <source>
        <dbReference type="Proteomes" id="UP000314983"/>
    </source>
</evidence>
<reference evidence="11" key="1">
    <citation type="journal article" date="2014" name="Science">
        <title>Nonhuman genetics. Genomic basis for the convergent evolution of electric organs.</title>
        <authorList>
            <person name="Gallant J.R."/>
            <person name="Traeger L.L."/>
            <person name="Volkening J.D."/>
            <person name="Moffett H."/>
            <person name="Chen P.H."/>
            <person name="Novina C.D."/>
            <person name="Phillips G.N.Jr."/>
            <person name="Anand R."/>
            <person name="Wells G.B."/>
            <person name="Pinch M."/>
            <person name="Guth R."/>
            <person name="Unguez G.A."/>
            <person name="Albert J.S."/>
            <person name="Zakon H.H."/>
            <person name="Samanta M.P."/>
            <person name="Sussman M.R."/>
        </authorList>
    </citation>
    <scope>NUCLEOTIDE SEQUENCE [LARGE SCALE GENOMIC DNA]</scope>
</reference>
<keyword evidence="5" id="KW-0202">Cytokine</keyword>
<dbReference type="Pfam" id="PF00489">
    <property type="entry name" value="IL6"/>
    <property type="match status" value="1"/>
</dbReference>
<evidence type="ECO:0000256" key="4">
    <source>
        <dbReference type="ARBA" id="ARBA00022486"/>
    </source>
</evidence>
<dbReference type="GO" id="GO:0005125">
    <property type="term" value="F:cytokine activity"/>
    <property type="evidence" value="ECO:0007669"/>
    <property type="project" value="UniProtKB-KW"/>
</dbReference>
<keyword evidence="6" id="KW-0964">Secreted</keyword>
<dbReference type="Proteomes" id="UP000314983">
    <property type="component" value="Chromosome 4"/>
</dbReference>
<keyword evidence="4" id="KW-0011">Acute phase</keyword>
<keyword evidence="11" id="KW-1185">Reference proteome</keyword>
<name>A0A4W4EGX3_ELEEL</name>
<gene>
    <name evidence="10" type="primary">IL6</name>
</gene>
<evidence type="ECO:0000256" key="7">
    <source>
        <dbReference type="ARBA" id="ARBA00023030"/>
    </source>
</evidence>
<dbReference type="PANTHER" id="PTHR48494">
    <property type="entry name" value="INTERLEUKIN-6"/>
    <property type="match status" value="1"/>
</dbReference>
<reference evidence="10" key="4">
    <citation type="submission" date="2025-08" db="UniProtKB">
        <authorList>
            <consortium name="Ensembl"/>
        </authorList>
    </citation>
    <scope>IDENTIFICATION</scope>
</reference>
<accession>A0A4W4EGX3</accession>
<dbReference type="PRINTS" id="PR00433">
    <property type="entry name" value="IL6GCSFMGF"/>
</dbReference>
<dbReference type="GeneTree" id="ENSGT00940000178859"/>
<evidence type="ECO:0000256" key="3">
    <source>
        <dbReference type="ARBA" id="ARBA00019464"/>
    </source>
</evidence>
<dbReference type="Gene3D" id="1.20.1250.10">
    <property type="match status" value="1"/>
</dbReference>
<dbReference type="PANTHER" id="PTHR48494:SF1">
    <property type="entry name" value="INTERLEUKIN-6"/>
    <property type="match status" value="1"/>
</dbReference>
<dbReference type="GO" id="GO:0005138">
    <property type="term" value="F:interleukin-6 receptor binding"/>
    <property type="evidence" value="ECO:0007669"/>
    <property type="project" value="InterPro"/>
</dbReference>
<evidence type="ECO:0000313" key="10">
    <source>
        <dbReference type="Ensembl" id="ENSEEEP00000011009.2"/>
    </source>
</evidence>
<keyword evidence="7" id="KW-0339">Growth factor</keyword>
<evidence type="ECO:0000256" key="5">
    <source>
        <dbReference type="ARBA" id="ARBA00022514"/>
    </source>
</evidence>
<comment type="similarity">
    <text evidence="2">Belongs to the IL-6 superfamily.</text>
</comment>
<sequence length="161" mass="18568">MVRLQLQRDFGESQNTTYFETAKIQTFSKPRNVCLSKTFDGDGCLKQIYTGLSTYIAYLPYVERENLTAAVIIDVKHLTTRLLNHIKDKVSSPGHEQCQLYISNIGSAWTRKMVTYSILSNFENFMKDTCRAIYFINIKPKYVRMLGGKVPHNVLSEKNKK</sequence>
<dbReference type="GO" id="GO:0005615">
    <property type="term" value="C:extracellular space"/>
    <property type="evidence" value="ECO:0007669"/>
    <property type="project" value="UniProtKB-KW"/>
</dbReference>
<dbReference type="GO" id="GO:0006955">
    <property type="term" value="P:immune response"/>
    <property type="evidence" value="ECO:0007669"/>
    <property type="project" value="InterPro"/>
</dbReference>
<dbReference type="InterPro" id="IPR030473">
    <property type="entry name" value="IL6/GCSF/MGF_CS"/>
</dbReference>
<dbReference type="InterPro" id="IPR003574">
    <property type="entry name" value="IL-6-like"/>
</dbReference>
<dbReference type="PROSITE" id="PS00254">
    <property type="entry name" value="INTERLEUKIN_6"/>
    <property type="match status" value="1"/>
</dbReference>
<comment type="subcellular location">
    <subcellularLocation>
        <location evidence="1">Secreted</location>
    </subcellularLocation>
</comment>
<dbReference type="GO" id="GO:0030154">
    <property type="term" value="P:cell differentiation"/>
    <property type="evidence" value="ECO:0007669"/>
    <property type="project" value="InterPro"/>
</dbReference>
<keyword evidence="8" id="KW-1015">Disulfide bond</keyword>
<evidence type="ECO:0000256" key="8">
    <source>
        <dbReference type="ARBA" id="ARBA00023157"/>
    </source>
</evidence>
<dbReference type="Ensembl" id="ENSEEET00000011138.2">
    <property type="protein sequence ID" value="ENSEEEP00000011009.2"/>
    <property type="gene ID" value="ENSEEEG00000005573.2"/>
</dbReference>
<comment type="function">
    <text evidence="9">Cytokine with a wide variety of biological functions in immunity, tissue regeneration, and metabolism. Binds to IL6R, then the complex associates to the signaling subunit IL6ST/gp130 to trigger the intracellular IL6-signaling pathway. The interaction with the membrane-bound IL6R and IL6ST stimulates 'classic signaling', whereas the binding of IL6 and soluble IL6R to IL6ST stimulates 'trans-signaling'. Alternatively, 'cluster signaling' occurs when membrane-bound IL6:IL6R complexes on transmitter cells activate IL6ST receptors on neighboring receiver cells.</text>
</comment>
<evidence type="ECO:0000256" key="9">
    <source>
        <dbReference type="ARBA" id="ARBA00023441"/>
    </source>
</evidence>
<dbReference type="InterPro" id="IPR009079">
    <property type="entry name" value="4_helix_cytokine-like_core"/>
</dbReference>
<dbReference type="AlphaFoldDB" id="A0A4W4EGX3"/>
<evidence type="ECO:0000256" key="6">
    <source>
        <dbReference type="ARBA" id="ARBA00022525"/>
    </source>
</evidence>
<organism evidence="10 11">
    <name type="scientific">Electrophorus electricus</name>
    <name type="common">Electric eel</name>
    <name type="synonym">Gymnotus electricus</name>
    <dbReference type="NCBI Taxonomy" id="8005"/>
    <lineage>
        <taxon>Eukaryota</taxon>
        <taxon>Metazoa</taxon>
        <taxon>Chordata</taxon>
        <taxon>Craniata</taxon>
        <taxon>Vertebrata</taxon>
        <taxon>Euteleostomi</taxon>
        <taxon>Actinopterygii</taxon>
        <taxon>Neopterygii</taxon>
        <taxon>Teleostei</taxon>
        <taxon>Ostariophysi</taxon>
        <taxon>Gymnotiformes</taxon>
        <taxon>Gymnotoidei</taxon>
        <taxon>Gymnotidae</taxon>
        <taxon>Electrophorus</taxon>
    </lineage>
</organism>
<evidence type="ECO:0000256" key="1">
    <source>
        <dbReference type="ARBA" id="ARBA00004613"/>
    </source>
</evidence>
<proteinExistence type="inferred from homology"/>
<dbReference type="InterPro" id="IPR030474">
    <property type="entry name" value="IL-6/GCSF/MGF"/>
</dbReference>
<protein>
    <recommendedName>
        <fullName evidence="3">Interleukin-6</fullName>
    </recommendedName>
</protein>
<dbReference type="GO" id="GO:0006953">
    <property type="term" value="P:acute-phase response"/>
    <property type="evidence" value="ECO:0007669"/>
    <property type="project" value="UniProtKB-KW"/>
</dbReference>
<reference evidence="11" key="2">
    <citation type="journal article" date="2017" name="Sci. Adv.">
        <title>A tail of two voltages: Proteomic comparison of the three electric organs of the electric eel.</title>
        <authorList>
            <person name="Traeger L.L."/>
            <person name="Sabat G."/>
            <person name="Barrett-Wilt G.A."/>
            <person name="Wells G.B."/>
            <person name="Sussman M.R."/>
        </authorList>
    </citation>
    <scope>NUCLEOTIDE SEQUENCE [LARGE SCALE GENOMIC DNA]</scope>
</reference>
<dbReference type="SUPFAM" id="SSF47266">
    <property type="entry name" value="4-helical cytokines"/>
    <property type="match status" value="1"/>
</dbReference>
<reference evidence="10" key="3">
    <citation type="submission" date="2020-05" db="EMBL/GenBank/DDBJ databases">
        <title>Electrophorus electricus (electric eel) genome, fEleEle1, primary haplotype.</title>
        <authorList>
            <person name="Myers G."/>
            <person name="Meyer A."/>
            <person name="Fedrigo O."/>
            <person name="Formenti G."/>
            <person name="Rhie A."/>
            <person name="Tracey A."/>
            <person name="Sims Y."/>
            <person name="Jarvis E.D."/>
        </authorList>
    </citation>
    <scope>NUCLEOTIDE SEQUENCE [LARGE SCALE GENOMIC DNA]</scope>
</reference>
<reference evidence="10" key="5">
    <citation type="submission" date="2025-09" db="UniProtKB">
        <authorList>
            <consortium name="Ensembl"/>
        </authorList>
    </citation>
    <scope>IDENTIFICATION</scope>
</reference>
<dbReference type="GO" id="GO:0008083">
    <property type="term" value="F:growth factor activity"/>
    <property type="evidence" value="ECO:0007669"/>
    <property type="project" value="UniProtKB-KW"/>
</dbReference>